<organism evidence="2 4">
    <name type="scientific">Caproicibacter fermentans</name>
    <dbReference type="NCBI Taxonomy" id="2576756"/>
    <lineage>
        <taxon>Bacteria</taxon>
        <taxon>Bacillati</taxon>
        <taxon>Bacillota</taxon>
        <taxon>Clostridia</taxon>
        <taxon>Eubacteriales</taxon>
        <taxon>Acutalibacteraceae</taxon>
        <taxon>Caproicibacter</taxon>
    </lineage>
</organism>
<protein>
    <submittedName>
        <fullName evidence="2">Uncharacterized protein</fullName>
    </submittedName>
</protein>
<dbReference type="Proteomes" id="UP000515909">
    <property type="component" value="Chromosome"/>
</dbReference>
<keyword evidence="4" id="KW-1185">Reference proteome</keyword>
<evidence type="ECO:0000313" key="4">
    <source>
        <dbReference type="Proteomes" id="UP000469440"/>
    </source>
</evidence>
<proteinExistence type="predicted"/>
<reference evidence="3 5" key="2">
    <citation type="submission" date="2020-08" db="EMBL/GenBank/DDBJ databases">
        <title>The isolate Caproiciproducens sp. 7D4C2 produces n-caproate at mildly acidic conditions from hexoses: genome and rBOX comparison with related strains and chain-elongating bacteria.</title>
        <authorList>
            <person name="Esquivel-Elizondo S."/>
            <person name="Bagci C."/>
            <person name="Temovska M."/>
            <person name="Jeon B.S."/>
            <person name="Bessarab I."/>
            <person name="Williams R.B.H."/>
            <person name="Huson D.H."/>
            <person name="Angenent L.T."/>
        </authorList>
    </citation>
    <scope>NUCLEOTIDE SEQUENCE [LARGE SCALE GENOMIC DNA]</scope>
    <source>
        <strain evidence="3 5">7D4C2</strain>
    </source>
</reference>
<accession>A0A6N8I2H3</accession>
<evidence type="ECO:0000313" key="2">
    <source>
        <dbReference type="EMBL" id="MVB12138.1"/>
    </source>
</evidence>
<dbReference type="RefSeq" id="WP_066646977.1">
    <property type="nucleotide sequence ID" value="NZ_CP060286.1"/>
</dbReference>
<name>A0A6N8I2H3_9FIRM</name>
<gene>
    <name evidence="2" type="ORF">CAFE_28700</name>
    <name evidence="3" type="ORF">HCR03_12560</name>
</gene>
<evidence type="ECO:0000313" key="5">
    <source>
        <dbReference type="Proteomes" id="UP000515909"/>
    </source>
</evidence>
<evidence type="ECO:0000313" key="3">
    <source>
        <dbReference type="EMBL" id="QNK39568.1"/>
    </source>
</evidence>
<dbReference type="AlphaFoldDB" id="A0A6N8I2H3"/>
<dbReference type="KEGG" id="cfem:HCR03_12560"/>
<accession>A0A7G8T7H7</accession>
<dbReference type="Proteomes" id="UP000469440">
    <property type="component" value="Unassembled WGS sequence"/>
</dbReference>
<dbReference type="EMBL" id="CP060286">
    <property type="protein sequence ID" value="QNK39568.1"/>
    <property type="molecule type" value="Genomic_DNA"/>
</dbReference>
<evidence type="ECO:0000256" key="1">
    <source>
        <dbReference type="SAM" id="MobiDB-lite"/>
    </source>
</evidence>
<feature type="region of interest" description="Disordered" evidence="1">
    <location>
        <begin position="24"/>
        <end position="58"/>
    </location>
</feature>
<sequence>MEDLSSMLNDILKNPESMEKIKNLAGMLGGGTGPPPSSPSGGAPLPAVQDNRTPDGLDQDSMRMIMKLAPMISKFRQEDDSTRLLRSLRPFLNEDKRKKLDEAIRLMQIVRMLPLIRGSGLL</sequence>
<dbReference type="EMBL" id="VWXL01000084">
    <property type="protein sequence ID" value="MVB12138.1"/>
    <property type="molecule type" value="Genomic_DNA"/>
</dbReference>
<reference evidence="2 4" key="1">
    <citation type="submission" date="2019-09" db="EMBL/GenBank/DDBJ databases">
        <title>Genome sequence of Clostridium sp. EA1.</title>
        <authorList>
            <person name="Poehlein A."/>
            <person name="Bengelsdorf F.R."/>
            <person name="Daniel R."/>
        </authorList>
    </citation>
    <scope>NUCLEOTIDE SEQUENCE [LARGE SCALE GENOMIC DNA]</scope>
    <source>
        <strain evidence="2 4">EA1</strain>
    </source>
</reference>
<dbReference type="OrthoDB" id="1863887at2"/>